<dbReference type="RefSeq" id="WP_114803184.1">
    <property type="nucleotide sequence ID" value="NZ_QQAV01000005.1"/>
</dbReference>
<dbReference type="Pfam" id="PF07859">
    <property type="entry name" value="Abhydrolase_3"/>
    <property type="match status" value="1"/>
</dbReference>
<dbReference type="OrthoDB" id="9771666at2"/>
<dbReference type="PANTHER" id="PTHR48081">
    <property type="entry name" value="AB HYDROLASE SUPERFAMILY PROTEIN C4A8.06C"/>
    <property type="match status" value="1"/>
</dbReference>
<dbReference type="Proteomes" id="UP000255265">
    <property type="component" value="Unassembled WGS sequence"/>
</dbReference>
<dbReference type="AlphaFoldDB" id="A0A370FDM6"/>
<dbReference type="Gene3D" id="3.40.50.1820">
    <property type="entry name" value="alpha/beta hydrolase"/>
    <property type="match status" value="1"/>
</dbReference>
<dbReference type="InterPro" id="IPR013094">
    <property type="entry name" value="AB_hydrolase_3"/>
</dbReference>
<sequence length="282" mass="29836">MPDASWWDAQYQALAGVDPKALFGAWAQRSEQAREVLGGRLDVPYGPTPAETLDVFMPAPGTPVRDVLVFFHGGFWRGSDKALHRFIAPAFTAAGAAVVLPNYALCPAVTIGTILEQAAAALRWVEAQAAAWGNPGPVRITVAGHSAGGHLAAMLGVQQAARVFSLSGLHDLQPLMQVPFLHDDLRLSTETARAWSPALHRPAAGTVVHAMVGGAESAEFHRQTQLLREAWGEPAVPVVGICPDAGHFAVVEALADPDHEVHRACRVLMARALASVPASSNP</sequence>
<comment type="caution">
    <text evidence="3">The sequence shown here is derived from an EMBL/GenBank/DDBJ whole genome shotgun (WGS) entry which is preliminary data.</text>
</comment>
<name>A0A370FDM6_9BURK</name>
<reference evidence="3 4" key="1">
    <citation type="submission" date="2018-07" db="EMBL/GenBank/DDBJ databases">
        <title>Genomic Encyclopedia of Type Strains, Phase IV (KMG-IV): sequencing the most valuable type-strain genomes for metagenomic binning, comparative biology and taxonomic classification.</title>
        <authorList>
            <person name="Goeker M."/>
        </authorList>
    </citation>
    <scope>NUCLEOTIDE SEQUENCE [LARGE SCALE GENOMIC DNA]</scope>
    <source>
        <strain evidence="3 4">DSM 21352</strain>
    </source>
</reference>
<dbReference type="InterPro" id="IPR050300">
    <property type="entry name" value="GDXG_lipolytic_enzyme"/>
</dbReference>
<evidence type="ECO:0000313" key="4">
    <source>
        <dbReference type="Proteomes" id="UP000255265"/>
    </source>
</evidence>
<gene>
    <name evidence="3" type="ORF">DFR41_10571</name>
</gene>
<dbReference type="EMBL" id="QQAV01000005">
    <property type="protein sequence ID" value="RDI24156.1"/>
    <property type="molecule type" value="Genomic_DNA"/>
</dbReference>
<dbReference type="InterPro" id="IPR029058">
    <property type="entry name" value="AB_hydrolase_fold"/>
</dbReference>
<dbReference type="SUPFAM" id="SSF53474">
    <property type="entry name" value="alpha/beta-Hydrolases"/>
    <property type="match status" value="1"/>
</dbReference>
<proteinExistence type="predicted"/>
<organism evidence="3 4">
    <name type="scientific">Pseudacidovorax intermedius</name>
    <dbReference type="NCBI Taxonomy" id="433924"/>
    <lineage>
        <taxon>Bacteria</taxon>
        <taxon>Pseudomonadati</taxon>
        <taxon>Pseudomonadota</taxon>
        <taxon>Betaproteobacteria</taxon>
        <taxon>Burkholderiales</taxon>
        <taxon>Comamonadaceae</taxon>
        <taxon>Pseudacidovorax</taxon>
    </lineage>
</organism>
<keyword evidence="4" id="KW-1185">Reference proteome</keyword>
<evidence type="ECO:0000259" key="2">
    <source>
        <dbReference type="Pfam" id="PF07859"/>
    </source>
</evidence>
<dbReference type="PANTHER" id="PTHR48081:SF33">
    <property type="entry name" value="KYNURENINE FORMAMIDASE"/>
    <property type="match status" value="1"/>
</dbReference>
<protein>
    <submittedName>
        <fullName evidence="3">Arylformamidase</fullName>
    </submittedName>
</protein>
<accession>A0A370FDM6</accession>
<feature type="domain" description="Alpha/beta hydrolase fold-3" evidence="2">
    <location>
        <begin position="68"/>
        <end position="178"/>
    </location>
</feature>
<evidence type="ECO:0000256" key="1">
    <source>
        <dbReference type="ARBA" id="ARBA00022801"/>
    </source>
</evidence>
<dbReference type="GO" id="GO:0016787">
    <property type="term" value="F:hydrolase activity"/>
    <property type="evidence" value="ECO:0007669"/>
    <property type="project" value="UniProtKB-KW"/>
</dbReference>
<evidence type="ECO:0000313" key="3">
    <source>
        <dbReference type="EMBL" id="RDI24156.1"/>
    </source>
</evidence>
<keyword evidence="1" id="KW-0378">Hydrolase</keyword>